<accession>A0ABV2ZSB7</accession>
<dbReference type="Proteomes" id="UP001550739">
    <property type="component" value="Unassembled WGS sequence"/>
</dbReference>
<evidence type="ECO:0000256" key="6">
    <source>
        <dbReference type="ARBA" id="ARBA00022801"/>
    </source>
</evidence>
<keyword evidence="7" id="KW-0067">ATP-binding</keyword>
<dbReference type="EMBL" id="JBEZVE010000020">
    <property type="protein sequence ID" value="MEU3785444.1"/>
    <property type="molecule type" value="Genomic_DNA"/>
</dbReference>
<evidence type="ECO:0000256" key="5">
    <source>
        <dbReference type="ARBA" id="ARBA00022741"/>
    </source>
</evidence>
<evidence type="ECO:0000256" key="7">
    <source>
        <dbReference type="ARBA" id="ARBA00022840"/>
    </source>
</evidence>
<evidence type="ECO:0000256" key="3">
    <source>
        <dbReference type="ARBA" id="ARBA00022475"/>
    </source>
</evidence>
<dbReference type="Gene3D" id="3.30.2390.20">
    <property type="entry name" value="Type VII secretion system EccB, repeat 1 domain"/>
    <property type="match status" value="1"/>
</dbReference>
<feature type="transmembrane region" description="Helical" evidence="10">
    <location>
        <begin position="43"/>
        <end position="61"/>
    </location>
</feature>
<dbReference type="PANTHER" id="PTHR40765:SF2">
    <property type="entry name" value="ESX-2 SECRETION SYSTEM ATPASE ECCB2"/>
    <property type="match status" value="1"/>
</dbReference>
<keyword evidence="4 10" id="KW-0812">Transmembrane</keyword>
<dbReference type="InterPro" id="IPR042485">
    <property type="entry name" value="T7SS_EccB_R3"/>
</dbReference>
<evidence type="ECO:0000256" key="1">
    <source>
        <dbReference type="ARBA" id="ARBA00004162"/>
    </source>
</evidence>
<comment type="caution">
    <text evidence="11">The sequence shown here is derived from an EMBL/GenBank/DDBJ whole genome shotgun (WGS) entry which is preliminary data.</text>
</comment>
<comment type="subcellular location">
    <subcellularLocation>
        <location evidence="1">Cell membrane</location>
        <topology evidence="1">Single-pass membrane protein</topology>
    </subcellularLocation>
</comment>
<dbReference type="Pfam" id="PF05108">
    <property type="entry name" value="T7SS_ESX1_EccB"/>
    <property type="match status" value="1"/>
</dbReference>
<dbReference type="NCBIfam" id="TIGR03919">
    <property type="entry name" value="T7SS_EccB"/>
    <property type="match status" value="1"/>
</dbReference>
<keyword evidence="6" id="KW-0378">Hydrolase</keyword>
<dbReference type="RefSeq" id="WP_334582425.1">
    <property type="nucleotide sequence ID" value="NZ_JBEZVE010000020.1"/>
</dbReference>
<reference evidence="11 12" key="1">
    <citation type="submission" date="2024-06" db="EMBL/GenBank/DDBJ databases">
        <title>The Natural Products Discovery Center: Release of the First 8490 Sequenced Strains for Exploring Actinobacteria Biosynthetic Diversity.</title>
        <authorList>
            <person name="Kalkreuter E."/>
            <person name="Kautsar S.A."/>
            <person name="Yang D."/>
            <person name="Bader C.D."/>
            <person name="Teijaro C.N."/>
            <person name="Fluegel L."/>
            <person name="Davis C.M."/>
            <person name="Simpson J.R."/>
            <person name="Lauterbach L."/>
            <person name="Steele A.D."/>
            <person name="Gui C."/>
            <person name="Meng S."/>
            <person name="Li G."/>
            <person name="Viehrig K."/>
            <person name="Ye F."/>
            <person name="Su P."/>
            <person name="Kiefer A.F."/>
            <person name="Nichols A."/>
            <person name="Cepeda A.J."/>
            <person name="Yan W."/>
            <person name="Fan B."/>
            <person name="Jiang Y."/>
            <person name="Adhikari A."/>
            <person name="Zheng C.-J."/>
            <person name="Schuster L."/>
            <person name="Cowan T.M."/>
            <person name="Smanski M.J."/>
            <person name="Chevrette M.G."/>
            <person name="De Carvalho L.P.S."/>
            <person name="Shen B."/>
        </authorList>
    </citation>
    <scope>NUCLEOTIDE SEQUENCE [LARGE SCALE GENOMIC DNA]</scope>
    <source>
        <strain evidence="11 12">NPDC033843</strain>
    </source>
</reference>
<comment type="similarity">
    <text evidence="2">Belongs to the EccB family.</text>
</comment>
<dbReference type="Gene3D" id="2.40.50.910">
    <property type="entry name" value="Type VII secretion system EccB, repeat 3 domain"/>
    <property type="match status" value="1"/>
</dbReference>
<keyword evidence="12" id="KW-1185">Reference proteome</keyword>
<evidence type="ECO:0000256" key="9">
    <source>
        <dbReference type="ARBA" id="ARBA00023136"/>
    </source>
</evidence>
<keyword evidence="3" id="KW-1003">Cell membrane</keyword>
<gene>
    <name evidence="11" type="primary">eccB</name>
    <name evidence="11" type="ORF">AB0E89_33735</name>
</gene>
<keyword evidence="8 10" id="KW-1133">Transmembrane helix</keyword>
<sequence>MQNRRDHVQAHRFSVGRLVSALLAGDPGPVEAPMRRGNLGMQFGALVAVLLAAGFAVYGLISPGPSTAWRDPGSIIVEKETGNRYVYRDRQLYPMANYASALLVVGARAKAVSVSRDSLADVRRGPQLGILGAPDDVPLAADLLSGDSSVCLPPGSTGTLVDLAPAGRATPVPRNRRVLLSGPDRTTYILWGGRAFKVRSHSELVALGLVARKTVPVSSAWLAQVPSGGTLAAPHIPGAGSAGPPVAGGPAKVGQLFETTAAGAQELYVLRSEGLVPVNRTGFALLGAVPGATAPKHVSPADIAAQVESDRSLLTAVPDLLTGSPFEPGDTALCVLQKAGSSEGGSVVTEPIGAGPRPSGLFVPPTKGLLVKARSAQQPATPRLYLITDSGTKYPLADSDAVAALGYGGAPVRTLPRQLLDLAPTGPTLGTTAAKTAVTARAGQGGGT</sequence>
<evidence type="ECO:0000256" key="2">
    <source>
        <dbReference type="ARBA" id="ARBA00008149"/>
    </source>
</evidence>
<evidence type="ECO:0000313" key="11">
    <source>
        <dbReference type="EMBL" id="MEU3785444.1"/>
    </source>
</evidence>
<protein>
    <submittedName>
        <fullName evidence="11">Type VII secretion protein EccB</fullName>
    </submittedName>
</protein>
<evidence type="ECO:0000256" key="8">
    <source>
        <dbReference type="ARBA" id="ARBA00022989"/>
    </source>
</evidence>
<dbReference type="PANTHER" id="PTHR40765">
    <property type="entry name" value="ESX-2 SECRETION SYSTEM ATPASE ECCB2"/>
    <property type="match status" value="1"/>
</dbReference>
<dbReference type="InterPro" id="IPR044857">
    <property type="entry name" value="T7SS_EccB_R1"/>
</dbReference>
<keyword evidence="9 10" id="KW-0472">Membrane</keyword>
<organism evidence="11 12">
    <name type="scientific">Streptomyces sp. 900129855</name>
    <dbReference type="NCBI Taxonomy" id="3155129"/>
    <lineage>
        <taxon>Bacteria</taxon>
        <taxon>Bacillati</taxon>
        <taxon>Actinomycetota</taxon>
        <taxon>Actinomycetes</taxon>
        <taxon>Kitasatosporales</taxon>
        <taxon>Streptomycetaceae</taxon>
        <taxon>Streptomyces</taxon>
    </lineage>
</organism>
<evidence type="ECO:0000313" key="12">
    <source>
        <dbReference type="Proteomes" id="UP001550739"/>
    </source>
</evidence>
<proteinExistence type="inferred from homology"/>
<dbReference type="InterPro" id="IPR007795">
    <property type="entry name" value="T7SS_EccB"/>
</dbReference>
<name>A0ABV2ZSB7_9ACTN</name>
<evidence type="ECO:0000256" key="4">
    <source>
        <dbReference type="ARBA" id="ARBA00022692"/>
    </source>
</evidence>
<keyword evidence="5" id="KW-0547">Nucleotide-binding</keyword>
<evidence type="ECO:0000256" key="10">
    <source>
        <dbReference type="SAM" id="Phobius"/>
    </source>
</evidence>